<dbReference type="RefSeq" id="WP_243859234.1">
    <property type="nucleotide sequence ID" value="NZ_FOWW01000002.1"/>
</dbReference>
<dbReference type="Proteomes" id="UP000198727">
    <property type="component" value="Unassembled WGS sequence"/>
</dbReference>
<proteinExistence type="predicted"/>
<feature type="transmembrane region" description="Helical" evidence="1">
    <location>
        <begin position="95"/>
        <end position="113"/>
    </location>
</feature>
<keyword evidence="3" id="KW-1185">Reference proteome</keyword>
<gene>
    <name evidence="2" type="ORF">SAMN05421810_102807</name>
</gene>
<name>A0A1I5QYV3_9PSEU</name>
<organism evidence="2 3">
    <name type="scientific">Amycolatopsis arida</name>
    <dbReference type="NCBI Taxonomy" id="587909"/>
    <lineage>
        <taxon>Bacteria</taxon>
        <taxon>Bacillati</taxon>
        <taxon>Actinomycetota</taxon>
        <taxon>Actinomycetes</taxon>
        <taxon>Pseudonocardiales</taxon>
        <taxon>Pseudonocardiaceae</taxon>
        <taxon>Amycolatopsis</taxon>
    </lineage>
</organism>
<keyword evidence="1" id="KW-0812">Transmembrane</keyword>
<accession>A0A1I5QYV3</accession>
<evidence type="ECO:0000256" key="1">
    <source>
        <dbReference type="SAM" id="Phobius"/>
    </source>
</evidence>
<evidence type="ECO:0008006" key="4">
    <source>
        <dbReference type="Google" id="ProtNLM"/>
    </source>
</evidence>
<evidence type="ECO:0000313" key="3">
    <source>
        <dbReference type="Proteomes" id="UP000198727"/>
    </source>
</evidence>
<dbReference type="AlphaFoldDB" id="A0A1I5QYV3"/>
<feature type="transmembrane region" description="Helical" evidence="1">
    <location>
        <begin position="64"/>
        <end position="88"/>
    </location>
</feature>
<keyword evidence="1" id="KW-1133">Transmembrane helix</keyword>
<keyword evidence="1" id="KW-0472">Membrane</keyword>
<dbReference type="Pfam" id="PF14325">
    <property type="entry name" value="DUF4383"/>
    <property type="match status" value="1"/>
</dbReference>
<protein>
    <recommendedName>
        <fullName evidence="4">DUF4383 domain-containing protein</fullName>
    </recommendedName>
</protein>
<dbReference type="EMBL" id="FOWW01000002">
    <property type="protein sequence ID" value="SFP51231.1"/>
    <property type="molecule type" value="Genomic_DNA"/>
</dbReference>
<feature type="transmembrane region" description="Helical" evidence="1">
    <location>
        <begin position="21"/>
        <end position="44"/>
    </location>
</feature>
<dbReference type="STRING" id="587909.SAMN05421810_102807"/>
<feature type="transmembrane region" description="Helical" evidence="1">
    <location>
        <begin position="133"/>
        <end position="153"/>
    </location>
</feature>
<reference evidence="3" key="1">
    <citation type="submission" date="2016-10" db="EMBL/GenBank/DDBJ databases">
        <authorList>
            <person name="Varghese N."/>
            <person name="Submissions S."/>
        </authorList>
    </citation>
    <scope>NUCLEOTIDE SEQUENCE [LARGE SCALE GENOMIC DNA]</scope>
    <source>
        <strain evidence="3">CGMCC 4.5579</strain>
    </source>
</reference>
<evidence type="ECO:0000313" key="2">
    <source>
        <dbReference type="EMBL" id="SFP51231.1"/>
    </source>
</evidence>
<sequence>MSRPQDQPIPPQDVPLYTTRAPVQAVAAGAGWFFLVLGALGFIPGLVTEYELMTFLGENSGARLFGVFLVSVLHNALHLAYGAAGLLLARRAVGARGFLLGGGLLYLLLAGYGALVDPASTANVLPVNAAGNWLHLTFGLVMVALGVVFGRHLGETAD</sequence>